<sequence length="234" mass="24755">MTIEEARAELAPRGAIRVGINLGNAALARSNPDRGGLEGLSVDIANAVGEKLGVPVEFVTYASAGKVYEAADRDEWDMCFLAIEASRKEKLQFSRSYFTIEATCLVPAASPLVDAHAIDIPDVRIVAASGSAYELFLSGCLEHATVIRTANPGEAFTLFSTQELEALAGIRPTLEGIARANDAYRVLTGSFLVIDQGVAVRRGNVAAAEVIQDVLSERFGHDGDASTVGSSRSV</sequence>
<comment type="subcellular location">
    <subcellularLocation>
        <location evidence="1">Periplasm</location>
    </subcellularLocation>
</comment>
<dbReference type="Pfam" id="PF00497">
    <property type="entry name" value="SBP_bac_3"/>
    <property type="match status" value="1"/>
</dbReference>
<reference evidence="4 5" key="1">
    <citation type="submission" date="2020-08" db="EMBL/GenBank/DDBJ databases">
        <title>Genomic Encyclopedia of Type Strains, Phase IV (KMG-IV): sequencing the most valuable type-strain genomes for metagenomic binning, comparative biology and taxonomic classification.</title>
        <authorList>
            <person name="Goeker M."/>
        </authorList>
    </citation>
    <scope>NUCLEOTIDE SEQUENCE [LARGE SCALE GENOMIC DNA]</scope>
    <source>
        <strain evidence="4 5">DSM 26385</strain>
    </source>
</reference>
<evidence type="ECO:0000256" key="1">
    <source>
        <dbReference type="ARBA" id="ARBA00004418"/>
    </source>
</evidence>
<dbReference type="GO" id="GO:0042597">
    <property type="term" value="C:periplasmic space"/>
    <property type="evidence" value="ECO:0007669"/>
    <property type="project" value="UniProtKB-SubCell"/>
</dbReference>
<protein>
    <submittedName>
        <fullName evidence="4">Polar amino acid transport system substrate-binding protein</fullName>
    </submittedName>
</protein>
<feature type="domain" description="Solute-binding protein family 3/N-terminal" evidence="3">
    <location>
        <begin position="15"/>
        <end position="222"/>
    </location>
</feature>
<organism evidence="4 5">
    <name type="scientific">Allorhizobium borbori</name>
    <dbReference type="NCBI Taxonomy" id="485907"/>
    <lineage>
        <taxon>Bacteria</taxon>
        <taxon>Pseudomonadati</taxon>
        <taxon>Pseudomonadota</taxon>
        <taxon>Alphaproteobacteria</taxon>
        <taxon>Hyphomicrobiales</taxon>
        <taxon>Rhizobiaceae</taxon>
        <taxon>Rhizobium/Agrobacterium group</taxon>
        <taxon>Allorhizobium</taxon>
    </lineage>
</organism>
<evidence type="ECO:0000256" key="2">
    <source>
        <dbReference type="ARBA" id="ARBA00022729"/>
    </source>
</evidence>
<keyword evidence="2" id="KW-0732">Signal</keyword>
<dbReference type="InterPro" id="IPR001638">
    <property type="entry name" value="Solute-binding_3/MltF_N"/>
</dbReference>
<dbReference type="Proteomes" id="UP000584824">
    <property type="component" value="Unassembled WGS sequence"/>
</dbReference>
<dbReference type="Gene3D" id="3.40.190.10">
    <property type="entry name" value="Periplasmic binding protein-like II"/>
    <property type="match status" value="2"/>
</dbReference>
<dbReference type="PANTHER" id="PTHR35936:SF17">
    <property type="entry name" value="ARGININE-BINDING EXTRACELLULAR PROTEIN ARTP"/>
    <property type="match status" value="1"/>
</dbReference>
<keyword evidence="5" id="KW-1185">Reference proteome</keyword>
<evidence type="ECO:0000313" key="5">
    <source>
        <dbReference type="Proteomes" id="UP000584824"/>
    </source>
</evidence>
<dbReference type="EMBL" id="JACIDU010000003">
    <property type="protein sequence ID" value="MBB4102605.1"/>
    <property type="molecule type" value="Genomic_DNA"/>
</dbReference>
<proteinExistence type="predicted"/>
<dbReference type="PANTHER" id="PTHR35936">
    <property type="entry name" value="MEMBRANE-BOUND LYTIC MUREIN TRANSGLYCOSYLASE F"/>
    <property type="match status" value="1"/>
</dbReference>
<name>A0A7W6K1V8_9HYPH</name>
<dbReference type="SUPFAM" id="SSF53850">
    <property type="entry name" value="Periplasmic binding protein-like II"/>
    <property type="match status" value="1"/>
</dbReference>
<evidence type="ECO:0000313" key="4">
    <source>
        <dbReference type="EMBL" id="MBB4102605.1"/>
    </source>
</evidence>
<dbReference type="AlphaFoldDB" id="A0A7W6K1V8"/>
<dbReference type="RefSeq" id="WP_183790323.1">
    <property type="nucleotide sequence ID" value="NZ_JACIDU010000003.1"/>
</dbReference>
<gene>
    <name evidence="4" type="ORF">GGQ66_001140</name>
</gene>
<dbReference type="SMART" id="SM00062">
    <property type="entry name" value="PBPb"/>
    <property type="match status" value="1"/>
</dbReference>
<comment type="caution">
    <text evidence="4">The sequence shown here is derived from an EMBL/GenBank/DDBJ whole genome shotgun (WGS) entry which is preliminary data.</text>
</comment>
<evidence type="ECO:0000259" key="3">
    <source>
        <dbReference type="SMART" id="SM00062"/>
    </source>
</evidence>
<accession>A0A7W6K1V8</accession>